<organism evidence="2">
    <name type="scientific">Spodoptera frugiperda</name>
    <name type="common">Fall armyworm</name>
    <dbReference type="NCBI Taxonomy" id="7108"/>
    <lineage>
        <taxon>Eukaryota</taxon>
        <taxon>Metazoa</taxon>
        <taxon>Ecdysozoa</taxon>
        <taxon>Arthropoda</taxon>
        <taxon>Hexapoda</taxon>
        <taxon>Insecta</taxon>
        <taxon>Pterygota</taxon>
        <taxon>Neoptera</taxon>
        <taxon>Endopterygota</taxon>
        <taxon>Lepidoptera</taxon>
        <taxon>Glossata</taxon>
        <taxon>Ditrysia</taxon>
        <taxon>Noctuoidea</taxon>
        <taxon>Noctuidae</taxon>
        <taxon>Amphipyrinae</taxon>
        <taxon>Spodoptera</taxon>
    </lineage>
</organism>
<sequence>MSVLQIGHKCHTMRHAGDVMQAANQSAQRVLVSISCRVPEVSSLFSDPDPVRDRCVLDPRPRPSLHSALGESPGDHSLSPHREPLVPADNITTLVMCNEVSGVTLCQYVARALPPVSTVPWAPGTCSFYSVEAPPTSF</sequence>
<dbReference type="AlphaFoldDB" id="A0A2H1VX05"/>
<evidence type="ECO:0000313" key="2">
    <source>
        <dbReference type="EMBL" id="SOQ45343.1"/>
    </source>
</evidence>
<name>A0A2H1VX05_SPOFR</name>
<evidence type="ECO:0000256" key="1">
    <source>
        <dbReference type="SAM" id="MobiDB-lite"/>
    </source>
</evidence>
<reference evidence="2" key="1">
    <citation type="submission" date="2016-07" db="EMBL/GenBank/DDBJ databases">
        <authorList>
            <person name="Bretaudeau A."/>
        </authorList>
    </citation>
    <scope>NUCLEOTIDE SEQUENCE</scope>
    <source>
        <strain evidence="2">Rice</strain>
        <tissue evidence="2">Whole body</tissue>
    </source>
</reference>
<protein>
    <submittedName>
        <fullName evidence="2">SFRICE_038751</fullName>
    </submittedName>
</protein>
<gene>
    <name evidence="2" type="ORF">SFRICE_038751</name>
</gene>
<dbReference type="EMBL" id="ODYU01004951">
    <property type="protein sequence ID" value="SOQ45343.1"/>
    <property type="molecule type" value="Genomic_DNA"/>
</dbReference>
<feature type="region of interest" description="Disordered" evidence="1">
    <location>
        <begin position="45"/>
        <end position="82"/>
    </location>
</feature>
<accession>A0A2H1VX05</accession>
<proteinExistence type="predicted"/>
<feature type="compositionally biased region" description="Basic and acidic residues" evidence="1">
    <location>
        <begin position="49"/>
        <end position="61"/>
    </location>
</feature>